<accession>A0A1H6FDK9</accession>
<dbReference type="NCBIfam" id="TIGR01494">
    <property type="entry name" value="ATPase_P-type"/>
    <property type="match status" value="1"/>
</dbReference>
<dbReference type="InterPro" id="IPR036412">
    <property type="entry name" value="HAD-like_sf"/>
</dbReference>
<evidence type="ECO:0000313" key="18">
    <source>
        <dbReference type="EMBL" id="SEH07114.1"/>
    </source>
</evidence>
<dbReference type="InterPro" id="IPR001757">
    <property type="entry name" value="P_typ_ATPase"/>
</dbReference>
<dbReference type="Pfam" id="PF00702">
    <property type="entry name" value="Hydrolase"/>
    <property type="match status" value="1"/>
</dbReference>
<dbReference type="Gene3D" id="3.40.50.1000">
    <property type="entry name" value="HAD superfamily/HAD-like"/>
    <property type="match status" value="1"/>
</dbReference>
<feature type="transmembrane region" description="Helical" evidence="16">
    <location>
        <begin position="183"/>
        <end position="203"/>
    </location>
</feature>
<keyword evidence="4" id="KW-0813">Transport</keyword>
<keyword evidence="9 16" id="KW-0547">Nucleotide-binding</keyword>
<sequence>MSEQTSCYHCGLPVPEHIHLAVHIDGEDRAMCCVGCQAVAEAIVNSGLDDFYRFRTDNAPTGQEVVPEFLRQTQHYDNPDIQRRFVRQLEDEHRREAALILEGITCAACVWLNERHLRSLPGVVEVRVNYSTHRARVVWDEREIQLSQILQAISAIGYLAHPYDPTQAQAILEKERKQQLRRLGFAGLFGMQVMMVSVALYAGDFYGMESSFRQLFHWLNLLLTLPVMGYSAVPFFRSAWRDLSHRQAGMDVPVSLGISLAFLGSLWTTVSGSGGHVYYDSVVMFVFFLLLARYFELMARQRSSQAAESLVQMVPAIATRVLDNGKEEAVPVAELQPGDRVRIVPGDNIPTDGEVITGQSSVDEALLTGESLPRPRGVGDKLSAGTINIESPLLMQVTEVGQDTLLSQILRLLERAQSEKPYITQLADRAAAYFVLAVLVLAAVVALYWWQISPELWLAITLSVLVVTCPCALSLATPTAITAATGTLSGYGLLTTRGHALETLARATHFVFDKTGTLTDGALHLQKVHTPGKRNEAECLQIAAALEQHSEHPLGKALIAAATDFEQRVNLQAQAVVNQPGAGLSGTINGETWFIGTSRFIQAQTTIQISEQQREQLEIDGYALVWLANQQAIQAVFALGDSIRPGSPDLIQDLQQQGIEVLLLTGDHQHSAQRVAQAVGINKVVYDLSPAGKLEKVKALQAQGAVVAMVGDGVNDAPVLAQAQISIAMGSGTQVARATADMILLSEQLPQLIRGVKTAQKTLRIIRQNLSWAVAYNLLALPAAAMGYILPWMAAIGMSASSLLVVANALRLVDKPKKTE</sequence>
<dbReference type="InterPro" id="IPR036163">
    <property type="entry name" value="HMA_dom_sf"/>
</dbReference>
<keyword evidence="6" id="KW-0597">Phosphoprotein</keyword>
<dbReference type="Gene3D" id="3.30.70.100">
    <property type="match status" value="1"/>
</dbReference>
<dbReference type="InterPro" id="IPR023298">
    <property type="entry name" value="ATPase_P-typ_TM_dom_sf"/>
</dbReference>
<dbReference type="Pfam" id="PF12156">
    <property type="entry name" value="ATPase-cat_bd"/>
    <property type="match status" value="1"/>
</dbReference>
<feature type="transmembrane region" description="Helical" evidence="16">
    <location>
        <begin position="215"/>
        <end position="236"/>
    </location>
</feature>
<feature type="transmembrane region" description="Helical" evidence="16">
    <location>
        <begin position="770"/>
        <end position="789"/>
    </location>
</feature>
<dbReference type="InterPro" id="IPR023299">
    <property type="entry name" value="ATPase_P-typ_cyto_dom_N"/>
</dbReference>
<evidence type="ECO:0000256" key="13">
    <source>
        <dbReference type="ARBA" id="ARBA00022989"/>
    </source>
</evidence>
<dbReference type="Gene3D" id="3.40.1110.10">
    <property type="entry name" value="Calcium-transporting ATPase, cytoplasmic domain N"/>
    <property type="match status" value="1"/>
</dbReference>
<dbReference type="RefSeq" id="WP_103920816.1">
    <property type="nucleotide sequence ID" value="NZ_FMSV02000515.1"/>
</dbReference>
<evidence type="ECO:0000259" key="17">
    <source>
        <dbReference type="PROSITE" id="PS50846"/>
    </source>
</evidence>
<dbReference type="SFLD" id="SFLDG00002">
    <property type="entry name" value="C1.7:_P-type_atpase_like"/>
    <property type="match status" value="1"/>
</dbReference>
<organism evidence="18 19">
    <name type="scientific">Candidatus Venteria ishoeyi</name>
    <dbReference type="NCBI Taxonomy" id="1899563"/>
    <lineage>
        <taxon>Bacteria</taxon>
        <taxon>Pseudomonadati</taxon>
        <taxon>Pseudomonadota</taxon>
        <taxon>Gammaproteobacteria</taxon>
        <taxon>Thiotrichales</taxon>
        <taxon>Thiotrichaceae</taxon>
        <taxon>Venteria</taxon>
    </lineage>
</organism>
<keyword evidence="8 16" id="KW-0479">Metal-binding</keyword>
<dbReference type="Gene3D" id="2.70.150.10">
    <property type="entry name" value="Calcium-transporting ATPase, cytoplasmic transduction domain A"/>
    <property type="match status" value="1"/>
</dbReference>
<evidence type="ECO:0000256" key="1">
    <source>
        <dbReference type="ARBA" id="ARBA00004651"/>
    </source>
</evidence>
<feature type="transmembrane region" description="Helical" evidence="16">
    <location>
        <begin position="456"/>
        <end position="476"/>
    </location>
</feature>
<dbReference type="PROSITE" id="PS00154">
    <property type="entry name" value="ATPASE_E1_E2"/>
    <property type="match status" value="1"/>
</dbReference>
<dbReference type="PRINTS" id="PR00943">
    <property type="entry name" value="CUATPASE"/>
</dbReference>
<dbReference type="InterPro" id="IPR023214">
    <property type="entry name" value="HAD_sf"/>
</dbReference>
<dbReference type="NCBIfam" id="TIGR01525">
    <property type="entry name" value="ATPase-IB_hvy"/>
    <property type="match status" value="1"/>
</dbReference>
<keyword evidence="11" id="KW-0460">Magnesium</keyword>
<feature type="domain" description="HMA" evidence="17">
    <location>
        <begin position="95"/>
        <end position="161"/>
    </location>
</feature>
<dbReference type="SUPFAM" id="SSF81653">
    <property type="entry name" value="Calcium ATPase, transduction domain A"/>
    <property type="match status" value="1"/>
</dbReference>
<dbReference type="InterPro" id="IPR059000">
    <property type="entry name" value="ATPase_P-type_domA"/>
</dbReference>
<name>A0A1H6FDK9_9GAMM</name>
<feature type="transmembrane region" description="Helical" evidence="16">
    <location>
        <begin position="276"/>
        <end position="295"/>
    </location>
</feature>
<dbReference type="InterPro" id="IPR018303">
    <property type="entry name" value="ATPase_P-typ_P_site"/>
</dbReference>
<dbReference type="FunFam" id="2.70.150.10:FF:000020">
    <property type="entry name" value="Copper-exporting P-type ATPase A"/>
    <property type="match status" value="1"/>
</dbReference>
<evidence type="ECO:0000256" key="9">
    <source>
        <dbReference type="ARBA" id="ARBA00022741"/>
    </source>
</evidence>
<dbReference type="GO" id="GO:0005507">
    <property type="term" value="F:copper ion binding"/>
    <property type="evidence" value="ECO:0007669"/>
    <property type="project" value="TreeGrafter"/>
</dbReference>
<dbReference type="SUPFAM" id="SSF81660">
    <property type="entry name" value="Metal cation-transporting ATPase, ATP-binding domain N"/>
    <property type="match status" value="1"/>
</dbReference>
<dbReference type="Pfam" id="PF00122">
    <property type="entry name" value="E1-E2_ATPase"/>
    <property type="match status" value="1"/>
</dbReference>
<keyword evidence="10 16" id="KW-0067">ATP-binding</keyword>
<dbReference type="SFLD" id="SFLDS00003">
    <property type="entry name" value="Haloacid_Dehalogenase"/>
    <property type="match status" value="1"/>
</dbReference>
<dbReference type="GO" id="GO:0043682">
    <property type="term" value="F:P-type divalent copper transporter activity"/>
    <property type="evidence" value="ECO:0007669"/>
    <property type="project" value="TreeGrafter"/>
</dbReference>
<keyword evidence="19" id="KW-1185">Reference proteome</keyword>
<dbReference type="PRINTS" id="PR00119">
    <property type="entry name" value="CATATPASE"/>
</dbReference>
<feature type="transmembrane region" description="Helical" evidence="16">
    <location>
        <begin position="248"/>
        <end position="270"/>
    </location>
</feature>
<dbReference type="InterPro" id="IPR027256">
    <property type="entry name" value="P-typ_ATPase_IB"/>
</dbReference>
<dbReference type="EMBL" id="FMSV02000515">
    <property type="protein sequence ID" value="SEH07114.1"/>
    <property type="molecule type" value="Genomic_DNA"/>
</dbReference>
<keyword evidence="12" id="KW-1278">Translocase</keyword>
<protein>
    <recommendedName>
        <fullName evidence="3">P-type Cu(+) transporter</fullName>
        <ecNumber evidence="3">7.2.2.8</ecNumber>
    </recommendedName>
</protein>
<dbReference type="NCBIfam" id="TIGR01511">
    <property type="entry name" value="ATPase-IB1_Cu"/>
    <property type="match status" value="1"/>
</dbReference>
<evidence type="ECO:0000256" key="16">
    <source>
        <dbReference type="RuleBase" id="RU362081"/>
    </source>
</evidence>
<dbReference type="PROSITE" id="PS50846">
    <property type="entry name" value="HMA_2"/>
    <property type="match status" value="1"/>
</dbReference>
<evidence type="ECO:0000256" key="6">
    <source>
        <dbReference type="ARBA" id="ARBA00022553"/>
    </source>
</evidence>
<dbReference type="OrthoDB" id="9814270at2"/>
<keyword evidence="13 16" id="KW-1133">Transmembrane helix</keyword>
<keyword evidence="5 16" id="KW-1003">Cell membrane</keyword>
<dbReference type="SUPFAM" id="SSF56784">
    <property type="entry name" value="HAD-like"/>
    <property type="match status" value="1"/>
</dbReference>
<evidence type="ECO:0000256" key="10">
    <source>
        <dbReference type="ARBA" id="ARBA00022840"/>
    </source>
</evidence>
<evidence type="ECO:0000256" key="8">
    <source>
        <dbReference type="ARBA" id="ARBA00022723"/>
    </source>
</evidence>
<keyword evidence="15 16" id="KW-0472">Membrane</keyword>
<dbReference type="AlphaFoldDB" id="A0A1H6FDK9"/>
<evidence type="ECO:0000256" key="7">
    <source>
        <dbReference type="ARBA" id="ARBA00022692"/>
    </source>
</evidence>
<dbReference type="PANTHER" id="PTHR43520">
    <property type="entry name" value="ATP7, ISOFORM B"/>
    <property type="match status" value="1"/>
</dbReference>
<dbReference type="GO" id="GO:0140581">
    <property type="term" value="F:P-type monovalent copper transporter activity"/>
    <property type="evidence" value="ECO:0007669"/>
    <property type="project" value="UniProtKB-EC"/>
</dbReference>
<feature type="transmembrane region" description="Helical" evidence="16">
    <location>
        <begin position="430"/>
        <end position="450"/>
    </location>
</feature>
<dbReference type="EC" id="7.2.2.8" evidence="3"/>
<dbReference type="Proteomes" id="UP000236724">
    <property type="component" value="Unassembled WGS sequence"/>
</dbReference>
<comment type="similarity">
    <text evidence="2 16">Belongs to the cation transport ATPase (P-type) (TC 3.A.3) family. Type IB subfamily.</text>
</comment>
<dbReference type="PANTHER" id="PTHR43520:SF5">
    <property type="entry name" value="CATION-TRANSPORTING P-TYPE ATPASE-RELATED"/>
    <property type="match status" value="1"/>
</dbReference>
<dbReference type="GO" id="GO:0060003">
    <property type="term" value="P:copper ion export"/>
    <property type="evidence" value="ECO:0007669"/>
    <property type="project" value="UniProtKB-ARBA"/>
</dbReference>
<evidence type="ECO:0000256" key="3">
    <source>
        <dbReference type="ARBA" id="ARBA00012517"/>
    </source>
</evidence>
<gene>
    <name evidence="18" type="primary">copA</name>
    <name evidence="18" type="ORF">MBHS_02986</name>
</gene>
<dbReference type="SUPFAM" id="SSF55008">
    <property type="entry name" value="HMA, heavy metal-associated domain"/>
    <property type="match status" value="1"/>
</dbReference>
<dbReference type="FunFam" id="3.30.70.100:FF:000005">
    <property type="entry name" value="Copper-exporting P-type ATPase A"/>
    <property type="match status" value="1"/>
</dbReference>
<dbReference type="SFLD" id="SFLDF00027">
    <property type="entry name" value="p-type_atpase"/>
    <property type="match status" value="1"/>
</dbReference>
<keyword evidence="18" id="KW-0378">Hydrolase</keyword>
<proteinExistence type="inferred from homology"/>
<dbReference type="InterPro" id="IPR006121">
    <property type="entry name" value="HMA_dom"/>
</dbReference>
<dbReference type="SUPFAM" id="SSF81665">
    <property type="entry name" value="Calcium ATPase, transmembrane domain M"/>
    <property type="match status" value="1"/>
</dbReference>
<reference evidence="18 19" key="1">
    <citation type="submission" date="2016-10" db="EMBL/GenBank/DDBJ databases">
        <authorList>
            <person name="de Groot N.N."/>
        </authorList>
    </citation>
    <scope>NUCLEOTIDE SEQUENCE [LARGE SCALE GENOMIC DNA]</scope>
    <source>
        <strain evidence="18">MBHS1</strain>
    </source>
</reference>
<dbReference type="Pfam" id="PF00403">
    <property type="entry name" value="HMA"/>
    <property type="match status" value="1"/>
</dbReference>
<keyword evidence="7 16" id="KW-0812">Transmembrane</keyword>
<comment type="subcellular location">
    <subcellularLocation>
        <location evidence="1">Cell membrane</location>
        <topology evidence="1">Multi-pass membrane protein</topology>
    </subcellularLocation>
</comment>
<evidence type="ECO:0000256" key="14">
    <source>
        <dbReference type="ARBA" id="ARBA00023065"/>
    </source>
</evidence>
<evidence type="ECO:0000256" key="5">
    <source>
        <dbReference type="ARBA" id="ARBA00022475"/>
    </source>
</evidence>
<dbReference type="GO" id="GO:0005524">
    <property type="term" value="F:ATP binding"/>
    <property type="evidence" value="ECO:0007669"/>
    <property type="project" value="UniProtKB-UniRule"/>
</dbReference>
<dbReference type="InterPro" id="IPR021993">
    <property type="entry name" value="ATPase-cat-bd"/>
</dbReference>
<evidence type="ECO:0000256" key="12">
    <source>
        <dbReference type="ARBA" id="ARBA00022967"/>
    </source>
</evidence>
<evidence type="ECO:0000256" key="4">
    <source>
        <dbReference type="ARBA" id="ARBA00022448"/>
    </source>
</evidence>
<keyword evidence="14" id="KW-0406">Ion transport</keyword>
<dbReference type="GO" id="GO:0016887">
    <property type="term" value="F:ATP hydrolysis activity"/>
    <property type="evidence" value="ECO:0007669"/>
    <property type="project" value="InterPro"/>
</dbReference>
<dbReference type="CDD" id="cd02079">
    <property type="entry name" value="P-type_ATPase_HM"/>
    <property type="match status" value="1"/>
</dbReference>
<dbReference type="InterPro" id="IPR008250">
    <property type="entry name" value="ATPase_P-typ_transduc_dom_A_sf"/>
</dbReference>
<evidence type="ECO:0000256" key="15">
    <source>
        <dbReference type="ARBA" id="ARBA00023136"/>
    </source>
</evidence>
<evidence type="ECO:0000256" key="2">
    <source>
        <dbReference type="ARBA" id="ARBA00006024"/>
    </source>
</evidence>
<dbReference type="GO" id="GO:0055070">
    <property type="term" value="P:copper ion homeostasis"/>
    <property type="evidence" value="ECO:0007669"/>
    <property type="project" value="TreeGrafter"/>
</dbReference>
<dbReference type="InterPro" id="IPR044492">
    <property type="entry name" value="P_typ_ATPase_HD_dom"/>
</dbReference>
<evidence type="ECO:0000256" key="11">
    <source>
        <dbReference type="ARBA" id="ARBA00022842"/>
    </source>
</evidence>
<dbReference type="CDD" id="cd00371">
    <property type="entry name" value="HMA"/>
    <property type="match status" value="1"/>
</dbReference>
<evidence type="ECO:0000313" key="19">
    <source>
        <dbReference type="Proteomes" id="UP000236724"/>
    </source>
</evidence>
<dbReference type="GO" id="GO:0005886">
    <property type="term" value="C:plasma membrane"/>
    <property type="evidence" value="ECO:0007669"/>
    <property type="project" value="UniProtKB-SubCell"/>
</dbReference>